<keyword evidence="1" id="KW-0472">Membrane</keyword>
<name>A0A9N8UZA8_9GLOM</name>
<protein>
    <submittedName>
        <fullName evidence="2">7058_t:CDS:1</fullName>
    </submittedName>
</protein>
<keyword evidence="3" id="KW-1185">Reference proteome</keyword>
<reference evidence="2" key="1">
    <citation type="submission" date="2021-06" db="EMBL/GenBank/DDBJ databases">
        <authorList>
            <person name="Kallberg Y."/>
            <person name="Tangrot J."/>
            <person name="Rosling A."/>
        </authorList>
    </citation>
    <scope>NUCLEOTIDE SEQUENCE</scope>
    <source>
        <strain evidence="2">AZ414A</strain>
    </source>
</reference>
<proteinExistence type="predicted"/>
<feature type="transmembrane region" description="Helical" evidence="1">
    <location>
        <begin position="20"/>
        <end position="42"/>
    </location>
</feature>
<dbReference type="Proteomes" id="UP000789706">
    <property type="component" value="Unassembled WGS sequence"/>
</dbReference>
<dbReference type="EMBL" id="CAJVPK010000002">
    <property type="protein sequence ID" value="CAG8432731.1"/>
    <property type="molecule type" value="Genomic_DNA"/>
</dbReference>
<evidence type="ECO:0000313" key="2">
    <source>
        <dbReference type="EMBL" id="CAG8432731.1"/>
    </source>
</evidence>
<accession>A0A9N8UZA8</accession>
<evidence type="ECO:0000313" key="3">
    <source>
        <dbReference type="Proteomes" id="UP000789706"/>
    </source>
</evidence>
<sequence>MFIDDLFGKYRKTEPTRLLLLRAFIVIVLVAGLTGYITALIIEIANETPTVKVTSTVEDNLPIPDAILTMTSAFTISCAIKKNDGSTENCDGSLSQPVEKNGKYYGSFKGNNEYYFIPKRKDPSAILSFEFTLTASNYDGNNGEVTLIDPEKNPINVELASEVTDEMLQTLDVTTQEILRTNLYYLANNARTNIKFSRNIKETIKKKFTDILGASTELERRPFITSNLQYLPLTTGSSSNYMGIVVVEPQNYIVETKTEIRQRTILTALGVMGGACDTIRPFGCVQCLPCIKSASRKKLRDRLRIIPLVDEKYNFQNTDDVKLRIDALEVFLREYVVDAGVLNEMAKSETPSQTQYTYS</sequence>
<dbReference type="AlphaFoldDB" id="A0A9N8UZA8"/>
<keyword evidence="1" id="KW-0812">Transmembrane</keyword>
<keyword evidence="1" id="KW-1133">Transmembrane helix</keyword>
<evidence type="ECO:0000256" key="1">
    <source>
        <dbReference type="SAM" id="Phobius"/>
    </source>
</evidence>
<organism evidence="2 3">
    <name type="scientific">Diversispora eburnea</name>
    <dbReference type="NCBI Taxonomy" id="1213867"/>
    <lineage>
        <taxon>Eukaryota</taxon>
        <taxon>Fungi</taxon>
        <taxon>Fungi incertae sedis</taxon>
        <taxon>Mucoromycota</taxon>
        <taxon>Glomeromycotina</taxon>
        <taxon>Glomeromycetes</taxon>
        <taxon>Diversisporales</taxon>
        <taxon>Diversisporaceae</taxon>
        <taxon>Diversispora</taxon>
    </lineage>
</organism>
<dbReference type="OrthoDB" id="2444199at2759"/>
<gene>
    <name evidence="2" type="ORF">DEBURN_LOCUS59</name>
</gene>
<comment type="caution">
    <text evidence="2">The sequence shown here is derived from an EMBL/GenBank/DDBJ whole genome shotgun (WGS) entry which is preliminary data.</text>
</comment>